<keyword evidence="2" id="KW-1133">Transmembrane helix</keyword>
<dbReference type="InterPro" id="IPR001245">
    <property type="entry name" value="Ser-Thr/Tyr_kinase_cat_dom"/>
</dbReference>
<dbReference type="InterPro" id="IPR011009">
    <property type="entry name" value="Kinase-like_dom_sf"/>
</dbReference>
<dbReference type="Gene3D" id="3.30.200.20">
    <property type="entry name" value="Phosphorylase Kinase, domain 1"/>
    <property type="match status" value="1"/>
</dbReference>
<keyword evidence="7" id="KW-1185">Reference proteome</keyword>
<protein>
    <recommendedName>
        <fullName evidence="8">Protein kinase domain-containing protein</fullName>
    </recommendedName>
</protein>
<evidence type="ECO:0000256" key="1">
    <source>
        <dbReference type="PROSITE-ProRule" id="PRU10141"/>
    </source>
</evidence>
<evidence type="ECO:0000259" key="5">
    <source>
        <dbReference type="PROSITE" id="PS50927"/>
    </source>
</evidence>
<feature type="domain" description="Bulb-type lectin" evidence="5">
    <location>
        <begin position="201"/>
        <end position="323"/>
    </location>
</feature>
<evidence type="ECO:0000256" key="2">
    <source>
        <dbReference type="SAM" id="Phobius"/>
    </source>
</evidence>
<keyword evidence="2" id="KW-0472">Membrane</keyword>
<dbReference type="PROSITE" id="PS50011">
    <property type="entry name" value="PROTEIN_KINASE_DOM"/>
    <property type="match status" value="1"/>
</dbReference>
<evidence type="ECO:0000256" key="3">
    <source>
        <dbReference type="SAM" id="SignalP"/>
    </source>
</evidence>
<dbReference type="SMART" id="SM00219">
    <property type="entry name" value="TyrKc"/>
    <property type="match status" value="1"/>
</dbReference>
<dbReference type="SMART" id="SM00108">
    <property type="entry name" value="B_lectin"/>
    <property type="match status" value="1"/>
</dbReference>
<feature type="binding site" evidence="1">
    <location>
        <position position="424"/>
    </location>
    <ligand>
        <name>ATP</name>
        <dbReference type="ChEBI" id="CHEBI:30616"/>
    </ligand>
</feature>
<organism evidence="6 7">
    <name type="scientific">Ceratodon purpureus</name>
    <name type="common">Fire moss</name>
    <name type="synonym">Dicranum purpureum</name>
    <dbReference type="NCBI Taxonomy" id="3225"/>
    <lineage>
        <taxon>Eukaryota</taxon>
        <taxon>Viridiplantae</taxon>
        <taxon>Streptophyta</taxon>
        <taxon>Embryophyta</taxon>
        <taxon>Bryophyta</taxon>
        <taxon>Bryophytina</taxon>
        <taxon>Bryopsida</taxon>
        <taxon>Dicranidae</taxon>
        <taxon>Pseudoditrichales</taxon>
        <taxon>Ditrichaceae</taxon>
        <taxon>Ceratodon</taxon>
    </lineage>
</organism>
<dbReference type="PANTHER" id="PTHR45631">
    <property type="entry name" value="OS07G0107800 PROTEIN-RELATED"/>
    <property type="match status" value="1"/>
</dbReference>
<reference evidence="6" key="1">
    <citation type="submission" date="2020-06" db="EMBL/GenBank/DDBJ databases">
        <title>WGS assembly of Ceratodon purpureus strain R40.</title>
        <authorList>
            <person name="Carey S.B."/>
            <person name="Jenkins J."/>
            <person name="Shu S."/>
            <person name="Lovell J.T."/>
            <person name="Sreedasyam A."/>
            <person name="Maumus F."/>
            <person name="Tiley G.P."/>
            <person name="Fernandez-Pozo N."/>
            <person name="Barry K."/>
            <person name="Chen C."/>
            <person name="Wang M."/>
            <person name="Lipzen A."/>
            <person name="Daum C."/>
            <person name="Saski C.A."/>
            <person name="Payton A.C."/>
            <person name="Mcbreen J.C."/>
            <person name="Conrad R.E."/>
            <person name="Kollar L.M."/>
            <person name="Olsson S."/>
            <person name="Huttunen S."/>
            <person name="Landis J.B."/>
            <person name="Wickett N.J."/>
            <person name="Johnson M.G."/>
            <person name="Rensing S.A."/>
            <person name="Grimwood J."/>
            <person name="Schmutz J."/>
            <person name="Mcdaniel S.F."/>
        </authorList>
    </citation>
    <scope>NUCLEOTIDE SEQUENCE</scope>
    <source>
        <strain evidence="6">R40</strain>
    </source>
</reference>
<evidence type="ECO:0008006" key="8">
    <source>
        <dbReference type="Google" id="ProtNLM"/>
    </source>
</evidence>
<dbReference type="SUPFAM" id="SSF51110">
    <property type="entry name" value="alpha-D-mannose-specific plant lectins"/>
    <property type="match status" value="2"/>
</dbReference>
<accession>A0A8T0HY97</accession>
<dbReference type="SUPFAM" id="SSF56112">
    <property type="entry name" value="Protein kinase-like (PK-like)"/>
    <property type="match status" value="1"/>
</dbReference>
<dbReference type="Pfam" id="PF07714">
    <property type="entry name" value="PK_Tyr_Ser-Thr"/>
    <property type="match status" value="1"/>
</dbReference>
<dbReference type="GO" id="GO:0005524">
    <property type="term" value="F:ATP binding"/>
    <property type="evidence" value="ECO:0007669"/>
    <property type="project" value="UniProtKB-UniRule"/>
</dbReference>
<gene>
    <name evidence="6" type="ORF">KC19_5G019700</name>
</gene>
<dbReference type="InterPro" id="IPR036426">
    <property type="entry name" value="Bulb-type_lectin_dom_sf"/>
</dbReference>
<dbReference type="PROSITE" id="PS50927">
    <property type="entry name" value="BULB_LECTIN"/>
    <property type="match status" value="2"/>
</dbReference>
<dbReference type="InterPro" id="IPR001480">
    <property type="entry name" value="Bulb-type_lectin_dom"/>
</dbReference>
<dbReference type="AlphaFoldDB" id="A0A8T0HY97"/>
<keyword evidence="2" id="KW-0812">Transmembrane</keyword>
<sequence length="517" mass="57603">MYQLVITLVLLQSMIQRGEALSVMVSGPSYSSRMKMQANRYLNASAGDVYLVMQPDCVLYIYKGATIISRSNMTLVSQRLPWTPTNVSESSDWNCYLDNQADGNFVVYTWNGTLGPQPTAVWAANTASNGGTNSTYRFALLGSDGKLTMYGPDFAKLTMPTPLQDYNSTGSLNISQGETPNMVYPFPTRAAWKPDVSLDGFPYMPVGYFINQGSWLQSADRFRLVLQPDCNLKLQEIWPENNTVKQVIWEPPTTSGVRTSCQLVLQPTGVLEIKSNGSEGTVYWSSGTAGDPTVNWVLKLNSDRGGHLVVADILNSGTQLWTTLADSSSSNQMWWWIVVGVVGGVLALVAVALLFWFCYARDKFLDPIDKAFQKKMQTSGFSQVWYSDSKIKQCTDNFAHKIGQGGFGDVFYGKLPDGQEIAAKVLTPESCQSKQEFYNEIELLSTVHHKYLVSLLGYRCTRRHQILIYEYLGGGDLRQRLQGAQELNHYSLIDARKFHKTGTMYSSSKALMQGKTP</sequence>
<name>A0A8T0HY97_CERPU</name>
<dbReference type="InterPro" id="IPR020635">
    <property type="entry name" value="Tyr_kinase_cat_dom"/>
</dbReference>
<proteinExistence type="predicted"/>
<dbReference type="Gene3D" id="2.90.10.10">
    <property type="entry name" value="Bulb-type lectin domain"/>
    <property type="match status" value="2"/>
</dbReference>
<keyword evidence="1" id="KW-0067">ATP-binding</keyword>
<dbReference type="Proteomes" id="UP000822688">
    <property type="component" value="Chromosome 5"/>
</dbReference>
<keyword evidence="1" id="KW-0547">Nucleotide-binding</keyword>
<dbReference type="EMBL" id="CM026425">
    <property type="protein sequence ID" value="KAG0575641.1"/>
    <property type="molecule type" value="Genomic_DNA"/>
</dbReference>
<dbReference type="InterPro" id="IPR017441">
    <property type="entry name" value="Protein_kinase_ATP_BS"/>
</dbReference>
<keyword evidence="3" id="KW-0732">Signal</keyword>
<dbReference type="GO" id="GO:0004713">
    <property type="term" value="F:protein tyrosine kinase activity"/>
    <property type="evidence" value="ECO:0007669"/>
    <property type="project" value="InterPro"/>
</dbReference>
<dbReference type="InterPro" id="IPR000719">
    <property type="entry name" value="Prot_kinase_dom"/>
</dbReference>
<feature type="transmembrane region" description="Helical" evidence="2">
    <location>
        <begin position="333"/>
        <end position="360"/>
    </location>
</feature>
<dbReference type="PANTHER" id="PTHR45631:SF198">
    <property type="entry name" value="PROTEIN KINASE DOMAIN-CONTAINING PROTEIN"/>
    <property type="match status" value="1"/>
</dbReference>
<comment type="caution">
    <text evidence="6">The sequence shown here is derived from an EMBL/GenBank/DDBJ whole genome shotgun (WGS) entry which is preliminary data.</text>
</comment>
<feature type="domain" description="Bulb-type lectin" evidence="5">
    <location>
        <begin position="27"/>
        <end position="162"/>
    </location>
</feature>
<dbReference type="PROSITE" id="PS00107">
    <property type="entry name" value="PROTEIN_KINASE_ATP"/>
    <property type="match status" value="1"/>
</dbReference>
<feature type="chain" id="PRO_5035828967" description="Protein kinase domain-containing protein" evidence="3">
    <location>
        <begin position="21"/>
        <end position="517"/>
    </location>
</feature>
<evidence type="ECO:0000259" key="4">
    <source>
        <dbReference type="PROSITE" id="PS50011"/>
    </source>
</evidence>
<evidence type="ECO:0000313" key="7">
    <source>
        <dbReference type="Proteomes" id="UP000822688"/>
    </source>
</evidence>
<feature type="domain" description="Protein kinase" evidence="4">
    <location>
        <begin position="396"/>
        <end position="517"/>
    </location>
</feature>
<evidence type="ECO:0000313" key="6">
    <source>
        <dbReference type="EMBL" id="KAG0575641.1"/>
    </source>
</evidence>
<feature type="signal peptide" evidence="3">
    <location>
        <begin position="1"/>
        <end position="20"/>
    </location>
</feature>